<reference evidence="1" key="1">
    <citation type="submission" date="2018-05" db="EMBL/GenBank/DDBJ databases">
        <authorList>
            <person name="Lanie J.A."/>
            <person name="Ng W.-L."/>
            <person name="Kazmierczak K.M."/>
            <person name="Andrzejewski T.M."/>
            <person name="Davidsen T.M."/>
            <person name="Wayne K.J."/>
            <person name="Tettelin H."/>
            <person name="Glass J.I."/>
            <person name="Rusch D."/>
            <person name="Podicherti R."/>
            <person name="Tsui H.-C.T."/>
            <person name="Winkler M.E."/>
        </authorList>
    </citation>
    <scope>NUCLEOTIDE SEQUENCE</scope>
</reference>
<name>A0A381ZBU8_9ZZZZ</name>
<gene>
    <name evidence="1" type="ORF">METZ01_LOCUS139265</name>
</gene>
<protein>
    <recommendedName>
        <fullName evidence="2">SapC family protein</fullName>
    </recommendedName>
</protein>
<organism evidence="1">
    <name type="scientific">marine metagenome</name>
    <dbReference type="NCBI Taxonomy" id="408172"/>
    <lineage>
        <taxon>unclassified sequences</taxon>
        <taxon>metagenomes</taxon>
        <taxon>ecological metagenomes</taxon>
    </lineage>
</organism>
<evidence type="ECO:0008006" key="2">
    <source>
        <dbReference type="Google" id="ProtNLM"/>
    </source>
</evidence>
<dbReference type="InterPro" id="IPR010836">
    <property type="entry name" value="SapC"/>
</dbReference>
<evidence type="ECO:0000313" key="1">
    <source>
        <dbReference type="EMBL" id="SVA86411.1"/>
    </source>
</evidence>
<proteinExistence type="predicted"/>
<accession>A0A381ZBU8</accession>
<sequence length="223" mass="24901">MTKAIMGMPIAFLCVDEKYSVVAVLGLEPETNYFVGKDGGWRGKYIPARYRAYPFVLAKNEAEEEQLVLCINEDSGLLNDDDSAEAFFDDEGELSATVKQLMEFLSAIRVGLQSAARICKLLNQHKLFKPWELEIELEDGKKRIEGLFSIDEAALNELSDEAFIELRQSGALIVVYCQLLSMQRITDLAQFAQLKSKADSQPPTNELNLDGVNEGGNISFHNL</sequence>
<dbReference type="EMBL" id="UINC01020622">
    <property type="protein sequence ID" value="SVA86411.1"/>
    <property type="molecule type" value="Genomic_DNA"/>
</dbReference>
<dbReference type="Pfam" id="PF07277">
    <property type="entry name" value="SapC"/>
    <property type="match status" value="1"/>
</dbReference>
<dbReference type="AlphaFoldDB" id="A0A381ZBU8"/>